<keyword evidence="3" id="KW-1185">Reference proteome</keyword>
<reference evidence="2 3" key="1">
    <citation type="submission" date="2013-03" db="EMBL/GenBank/DDBJ databases">
        <title>The Genome Sequence of Capronia coronata CBS 617.96.</title>
        <authorList>
            <consortium name="The Broad Institute Genomics Platform"/>
            <person name="Cuomo C."/>
            <person name="de Hoog S."/>
            <person name="Gorbushina A."/>
            <person name="Walker B."/>
            <person name="Young S.K."/>
            <person name="Zeng Q."/>
            <person name="Gargeya S."/>
            <person name="Fitzgerald M."/>
            <person name="Haas B."/>
            <person name="Abouelleil A."/>
            <person name="Allen A.W."/>
            <person name="Alvarado L."/>
            <person name="Arachchi H.M."/>
            <person name="Berlin A.M."/>
            <person name="Chapman S.B."/>
            <person name="Gainer-Dewar J."/>
            <person name="Goldberg J."/>
            <person name="Griggs A."/>
            <person name="Gujja S."/>
            <person name="Hansen M."/>
            <person name="Howarth C."/>
            <person name="Imamovic A."/>
            <person name="Ireland A."/>
            <person name="Larimer J."/>
            <person name="McCowan C."/>
            <person name="Murphy C."/>
            <person name="Pearson M."/>
            <person name="Poon T.W."/>
            <person name="Priest M."/>
            <person name="Roberts A."/>
            <person name="Saif S."/>
            <person name="Shea T."/>
            <person name="Sisk P."/>
            <person name="Sykes S."/>
            <person name="Wortman J."/>
            <person name="Nusbaum C."/>
            <person name="Birren B."/>
        </authorList>
    </citation>
    <scope>NUCLEOTIDE SEQUENCE [LARGE SCALE GENOMIC DNA]</scope>
    <source>
        <strain evidence="2 3">CBS 617.96</strain>
    </source>
</reference>
<name>W9YLX6_9EURO</name>
<dbReference type="HOGENOM" id="CLU_990447_0_0_1"/>
<dbReference type="RefSeq" id="XP_007721057.1">
    <property type="nucleotide sequence ID" value="XM_007722867.1"/>
</dbReference>
<evidence type="ECO:0000313" key="3">
    <source>
        <dbReference type="Proteomes" id="UP000019484"/>
    </source>
</evidence>
<proteinExistence type="predicted"/>
<feature type="compositionally biased region" description="Acidic residues" evidence="1">
    <location>
        <begin position="38"/>
        <end position="70"/>
    </location>
</feature>
<dbReference type="GeneID" id="19156856"/>
<comment type="caution">
    <text evidence="2">The sequence shown here is derived from an EMBL/GenBank/DDBJ whole genome shotgun (WGS) entry which is preliminary data.</text>
</comment>
<dbReference type="OrthoDB" id="10472808at2759"/>
<sequence>MDRIEVTSLLALGQQYTAITIDKAEYDDGDEISSTTSSEEEDYDDDGTPEPDTDDDDPWDDTNEDEDEERDYERHQTLHIVLDHVDEGRETSRVLHRPRSSRQQEELPATARKAPCRYICVVVEDSDEDGILIQQPRRRLPNRFPRTTTTTTTSTITACRACIRGSRQAQGAAAVIDVNSCMNACMRFPLTDISCLKCDMHAFVYCFVSCLHLCQIVWEDIPVAERPDNWDLVDATAQEPRRMCGWTWWWRYVEDRSTGELYSWRAVKKGWRGVNRLRGSQ</sequence>
<dbReference type="Proteomes" id="UP000019484">
    <property type="component" value="Unassembled WGS sequence"/>
</dbReference>
<gene>
    <name evidence="2" type="ORF">A1O1_01955</name>
</gene>
<dbReference type="EMBL" id="AMWN01000002">
    <property type="protein sequence ID" value="EXJ93563.1"/>
    <property type="molecule type" value="Genomic_DNA"/>
</dbReference>
<evidence type="ECO:0000256" key="1">
    <source>
        <dbReference type="SAM" id="MobiDB-lite"/>
    </source>
</evidence>
<organism evidence="2 3">
    <name type="scientific">Capronia coronata CBS 617.96</name>
    <dbReference type="NCBI Taxonomy" id="1182541"/>
    <lineage>
        <taxon>Eukaryota</taxon>
        <taxon>Fungi</taxon>
        <taxon>Dikarya</taxon>
        <taxon>Ascomycota</taxon>
        <taxon>Pezizomycotina</taxon>
        <taxon>Eurotiomycetes</taxon>
        <taxon>Chaetothyriomycetidae</taxon>
        <taxon>Chaetothyriales</taxon>
        <taxon>Herpotrichiellaceae</taxon>
        <taxon>Capronia</taxon>
    </lineage>
</organism>
<feature type="region of interest" description="Disordered" evidence="1">
    <location>
        <begin position="20"/>
        <end position="109"/>
    </location>
</feature>
<dbReference type="AlphaFoldDB" id="W9YLX6"/>
<accession>W9YLX6</accession>
<evidence type="ECO:0000313" key="2">
    <source>
        <dbReference type="EMBL" id="EXJ93563.1"/>
    </source>
</evidence>
<protein>
    <submittedName>
        <fullName evidence="2">Uncharacterized protein</fullName>
    </submittedName>
</protein>
<feature type="compositionally biased region" description="Basic and acidic residues" evidence="1">
    <location>
        <begin position="71"/>
        <end position="93"/>
    </location>
</feature>